<comment type="caution">
    <text evidence="3">The sequence shown here is derived from an EMBL/GenBank/DDBJ whole genome shotgun (WGS) entry which is preliminary data.</text>
</comment>
<sequence length="358" mass="37245">MRNSSPAGAALQHMQRPANGAILAAILFSTALAAFAVGAWSGQRCSAFSSSHPARNDRGLLDPGLRFASPAAPPTAADGAADPELLTGDPAGSGAAAAEAAAAALSLPLPEISEPTQFVPAFPENRPPRGSREELATLREEVRFLRRRARAFRLQYGEVYCKVHDVGPNGGFCVSPNASTAATRGSVTGTLMDTELCAALSSLLAGQRVADLGAGLGQYGKCLEPVVRQYVPYDGGEGVEAATGGVVHFLDLAEPTWIGTSYDWVISLEVGEHIPAAAEGAFLGNVLRHATRGVVLSWAVPGQGGHHHVNERTNTYVAGRVSELGGGRFALNATASAALRAASSFSWFKNTIMVFDVV</sequence>
<dbReference type="InterPro" id="IPR029063">
    <property type="entry name" value="SAM-dependent_MTases_sf"/>
</dbReference>
<feature type="region of interest" description="Disordered" evidence="1">
    <location>
        <begin position="47"/>
        <end position="93"/>
    </location>
</feature>
<dbReference type="Proteomes" id="UP001165080">
    <property type="component" value="Unassembled WGS sequence"/>
</dbReference>
<keyword evidence="4" id="KW-1185">Reference proteome</keyword>
<feature type="transmembrane region" description="Helical" evidence="2">
    <location>
        <begin position="21"/>
        <end position="40"/>
    </location>
</feature>
<accession>A0A9W6BW59</accession>
<protein>
    <submittedName>
        <fullName evidence="3">Uncharacterized protein</fullName>
    </submittedName>
</protein>
<dbReference type="SUPFAM" id="SSF53335">
    <property type="entry name" value="S-adenosyl-L-methionine-dependent methyltransferases"/>
    <property type="match status" value="1"/>
</dbReference>
<keyword evidence="2" id="KW-0472">Membrane</keyword>
<dbReference type="Gene3D" id="3.40.50.150">
    <property type="entry name" value="Vaccinia Virus protein VP39"/>
    <property type="match status" value="1"/>
</dbReference>
<dbReference type="OrthoDB" id="406773at2759"/>
<keyword evidence="2" id="KW-0812">Transmembrane</keyword>
<evidence type="ECO:0000313" key="3">
    <source>
        <dbReference type="EMBL" id="GLC58641.1"/>
    </source>
</evidence>
<evidence type="ECO:0000313" key="4">
    <source>
        <dbReference type="Proteomes" id="UP001165080"/>
    </source>
</evidence>
<evidence type="ECO:0000256" key="1">
    <source>
        <dbReference type="SAM" id="MobiDB-lite"/>
    </source>
</evidence>
<dbReference type="EMBL" id="BRXU01000023">
    <property type="protein sequence ID" value="GLC58641.1"/>
    <property type="molecule type" value="Genomic_DNA"/>
</dbReference>
<dbReference type="AlphaFoldDB" id="A0A9W6BW59"/>
<feature type="compositionally biased region" description="Low complexity" evidence="1">
    <location>
        <begin position="68"/>
        <end position="83"/>
    </location>
</feature>
<proteinExistence type="predicted"/>
<gene>
    <name evidence="3" type="primary">PLEST005193</name>
    <name evidence="3" type="ORF">PLESTB_001383300</name>
</gene>
<reference evidence="3 4" key="1">
    <citation type="journal article" date="2023" name="Commun. Biol.">
        <title>Reorganization of the ancestral sex-determining regions during the evolution of trioecy in Pleodorina starrii.</title>
        <authorList>
            <person name="Takahashi K."/>
            <person name="Suzuki S."/>
            <person name="Kawai-Toyooka H."/>
            <person name="Yamamoto K."/>
            <person name="Hamaji T."/>
            <person name="Ootsuki R."/>
            <person name="Yamaguchi H."/>
            <person name="Kawachi M."/>
            <person name="Higashiyama T."/>
            <person name="Nozaki H."/>
        </authorList>
    </citation>
    <scope>NUCLEOTIDE SEQUENCE [LARGE SCALE GENOMIC DNA]</scope>
    <source>
        <strain evidence="3 4">NIES-4479</strain>
    </source>
</reference>
<keyword evidence="2" id="KW-1133">Transmembrane helix</keyword>
<name>A0A9W6BW59_9CHLO</name>
<evidence type="ECO:0000256" key="2">
    <source>
        <dbReference type="SAM" id="Phobius"/>
    </source>
</evidence>
<organism evidence="3 4">
    <name type="scientific">Pleodorina starrii</name>
    <dbReference type="NCBI Taxonomy" id="330485"/>
    <lineage>
        <taxon>Eukaryota</taxon>
        <taxon>Viridiplantae</taxon>
        <taxon>Chlorophyta</taxon>
        <taxon>core chlorophytes</taxon>
        <taxon>Chlorophyceae</taxon>
        <taxon>CS clade</taxon>
        <taxon>Chlamydomonadales</taxon>
        <taxon>Volvocaceae</taxon>
        <taxon>Pleodorina</taxon>
    </lineage>
</organism>